<protein>
    <recommendedName>
        <fullName evidence="3">DUF3108 domain-containing protein</fullName>
    </recommendedName>
</protein>
<dbReference type="RefSeq" id="WP_124757732.1">
    <property type="nucleotide sequence ID" value="NZ_CBCRWA010000002.1"/>
</dbReference>
<dbReference type="Proteomes" id="UP000274483">
    <property type="component" value="Chromosome"/>
</dbReference>
<evidence type="ECO:0008006" key="3">
    <source>
        <dbReference type="Google" id="ProtNLM"/>
    </source>
</evidence>
<organism evidence="1 2">
    <name type="scientific">Kaistella daneshvariae</name>
    <dbReference type="NCBI Taxonomy" id="2487074"/>
    <lineage>
        <taxon>Bacteria</taxon>
        <taxon>Pseudomonadati</taxon>
        <taxon>Bacteroidota</taxon>
        <taxon>Flavobacteriia</taxon>
        <taxon>Flavobacteriales</taxon>
        <taxon>Weeksellaceae</taxon>
        <taxon>Chryseobacterium group</taxon>
        <taxon>Kaistella</taxon>
    </lineage>
</organism>
<sequence length="207" mass="24231">MKKAFIIFVLQSALYYGQIFSFDGFVKITEANYGGTHTKFINTAKPKVYAISYSDQTISLFDGEKDLRHYFRYRIKDEKPIIKYLYSYKLKEPKVTTEFTIEKTNEKEFKITEFKNKKKGETIFEVICKIDEASMDLSNSISADISTHRKAMIHSLLKEEVSTPQNFVIMQQITDYKNGRVFKKNTVQFSTIKLELEVPAKIKFRSF</sequence>
<evidence type="ECO:0000313" key="2">
    <source>
        <dbReference type="Proteomes" id="UP000274483"/>
    </source>
</evidence>
<name>A0ABM7C8D1_9FLAO</name>
<accession>A0ABM7C8D1</accession>
<evidence type="ECO:0000313" key="1">
    <source>
        <dbReference type="EMBL" id="AZI67255.1"/>
    </source>
</evidence>
<proteinExistence type="predicted"/>
<reference evidence="1 2" key="1">
    <citation type="submission" date="2018-11" db="EMBL/GenBank/DDBJ databases">
        <title>Proposal to divide the Flavobacteriaceae and reorganize its genera based on Amino Acid Identity values calculated from whole genome sequences.</title>
        <authorList>
            <person name="Nicholson A.C."/>
            <person name="Gulvik C.A."/>
            <person name="Whitney A.M."/>
            <person name="Humrighouse B.W."/>
            <person name="Bell M."/>
            <person name="Holmes B."/>
            <person name="Steigerwalt A.G."/>
            <person name="Villarma A."/>
            <person name="Sheth M."/>
            <person name="Batra D."/>
            <person name="Pryor J."/>
            <person name="Bernardet J.-F."/>
            <person name="Hugo C."/>
            <person name="Kampfer P."/>
            <person name="Newman J.D."/>
            <person name="McQuiston J.R."/>
        </authorList>
    </citation>
    <scope>NUCLEOTIDE SEQUENCE [LARGE SCALE GENOMIC DNA]</scope>
    <source>
        <strain evidence="1 2">H3001</strain>
    </source>
</reference>
<dbReference type="EMBL" id="CP034158">
    <property type="protein sequence ID" value="AZI67255.1"/>
    <property type="molecule type" value="Genomic_DNA"/>
</dbReference>
<keyword evidence="2" id="KW-1185">Reference proteome</keyword>
<gene>
    <name evidence="1" type="ORF">EIB71_06050</name>
</gene>